<sequence length="283" mass="29999">MSARVAARERGMILINVLLFVALASAVVVMMLSAEDASLHRTARLTEAGRARAAALGGEASAITALRRDQVGGGDSDNRGEPWGQLTASNVAIRGGRFDLAIADAEDRFNINLLANDDAGSQLLAAKLAGALSLPPVLIEQVRAYLRMTGPVSDVGVIAVPGLPPETQVRLRGLLTALPGSNSINANAIGVDLLGILLDDPVKARLLIELRDRRGFLLREDFAVQGISVPPILAFTSQTFWVRTRVTIGDTTQTLTSLLRRSNGHVRPIGRWWGAGAPGPAPR</sequence>
<dbReference type="InterPro" id="IPR038072">
    <property type="entry name" value="GspK_central_sf"/>
</dbReference>
<keyword evidence="1" id="KW-0812">Transmembrane</keyword>
<dbReference type="Proteomes" id="UP001220395">
    <property type="component" value="Chromosome"/>
</dbReference>
<name>A0ABY7TIW1_9SPHN</name>
<dbReference type="Gene3D" id="1.10.40.60">
    <property type="entry name" value="EpsJ-like"/>
    <property type="match status" value="2"/>
</dbReference>
<protein>
    <submittedName>
        <fullName evidence="2">Type II secretion system protein GspK</fullName>
    </submittedName>
</protein>
<organism evidence="2 3">
    <name type="scientific">Sphingomonas naphthae</name>
    <dbReference type="NCBI Taxonomy" id="1813468"/>
    <lineage>
        <taxon>Bacteria</taxon>
        <taxon>Pseudomonadati</taxon>
        <taxon>Pseudomonadota</taxon>
        <taxon>Alphaproteobacteria</taxon>
        <taxon>Sphingomonadales</taxon>
        <taxon>Sphingomonadaceae</taxon>
        <taxon>Sphingomonas</taxon>
    </lineage>
</organism>
<evidence type="ECO:0000313" key="3">
    <source>
        <dbReference type="Proteomes" id="UP001220395"/>
    </source>
</evidence>
<accession>A0ABY7TIW1</accession>
<dbReference type="RefSeq" id="WP_273686843.1">
    <property type="nucleotide sequence ID" value="NZ_CP117411.1"/>
</dbReference>
<dbReference type="EMBL" id="CP117411">
    <property type="protein sequence ID" value="WCT72870.1"/>
    <property type="molecule type" value="Genomic_DNA"/>
</dbReference>
<feature type="transmembrane region" description="Helical" evidence="1">
    <location>
        <begin position="12"/>
        <end position="34"/>
    </location>
</feature>
<gene>
    <name evidence="2" type="ORF">PQ455_14680</name>
</gene>
<keyword evidence="1" id="KW-0472">Membrane</keyword>
<keyword evidence="1" id="KW-1133">Transmembrane helix</keyword>
<dbReference type="InterPro" id="IPR045584">
    <property type="entry name" value="Pilin-like"/>
</dbReference>
<evidence type="ECO:0000313" key="2">
    <source>
        <dbReference type="EMBL" id="WCT72870.1"/>
    </source>
</evidence>
<dbReference type="Gene3D" id="3.30.1300.30">
    <property type="entry name" value="GSPII I/J protein-like"/>
    <property type="match status" value="2"/>
</dbReference>
<reference evidence="2 3" key="1">
    <citation type="submission" date="2023-02" db="EMBL/GenBank/DDBJ databases">
        <title>Genome sequence of Sphingomonas naphthae.</title>
        <authorList>
            <person name="Kim S."/>
            <person name="Heo J."/>
            <person name="Kwon S.-W."/>
        </authorList>
    </citation>
    <scope>NUCLEOTIDE SEQUENCE [LARGE SCALE GENOMIC DNA]</scope>
    <source>
        <strain evidence="2 3">KACC 18716</strain>
    </source>
</reference>
<evidence type="ECO:0000256" key="1">
    <source>
        <dbReference type="SAM" id="Phobius"/>
    </source>
</evidence>
<keyword evidence="3" id="KW-1185">Reference proteome</keyword>
<dbReference type="SUPFAM" id="SSF54523">
    <property type="entry name" value="Pili subunits"/>
    <property type="match status" value="1"/>
</dbReference>
<proteinExistence type="predicted"/>